<evidence type="ECO:0000256" key="1">
    <source>
        <dbReference type="SAM" id="Coils"/>
    </source>
</evidence>
<organism evidence="3 4">
    <name type="scientific">Aphanomyces euteiches</name>
    <dbReference type="NCBI Taxonomy" id="100861"/>
    <lineage>
        <taxon>Eukaryota</taxon>
        <taxon>Sar</taxon>
        <taxon>Stramenopiles</taxon>
        <taxon>Oomycota</taxon>
        <taxon>Saprolegniomycetes</taxon>
        <taxon>Saprolegniales</taxon>
        <taxon>Verrucalvaceae</taxon>
        <taxon>Aphanomyces</taxon>
    </lineage>
</organism>
<dbReference type="Proteomes" id="UP000481153">
    <property type="component" value="Unassembled WGS sequence"/>
</dbReference>
<proteinExistence type="predicted"/>
<evidence type="ECO:0000313" key="3">
    <source>
        <dbReference type="EMBL" id="KAF0738793.1"/>
    </source>
</evidence>
<evidence type="ECO:0000313" key="4">
    <source>
        <dbReference type="Proteomes" id="UP000481153"/>
    </source>
</evidence>
<sequence>MTSSANIVGLQWKHPPELLYNEENLLDIILGLRSKIEILEKNDMGSGDIPQWLTEAMQNIANNSEAMVECQSLKDQLKYMKQNIDALQKDIVVLRRDVVAAKTVSKRRGATSRGGDDDSEKVETASRRGSGVASDLRRNISTAMNGDTSQNAGKSEPITSTSSFDDASKTAIASQAPYDGGQALSSANMEQFLEPVLHSIERQKEEFAVLRENSQAAKDSVIRLQAEMKRRDALIQARNSKHEANVKMLMEKLTHDLRACVTQNDMIGFEQKMFLLQKQEIGRLTEEFGALFGRVQDDLYGVRSAQEDINSTQAEAVQTNQSKIQILNDRLDEAQRNHDRISRITEELKRNLHNEHMQVQTITTQSGVMKEKLQTLAEKQAKTEVFCSDMSQALENANMNKVKSDENLKYMIQQRAEALQNEIKRIDDIMESCSLETMADDMKACIERLDVVCTLADGNKRRISTLEQQVTDNAAIYATNFENLNEDIEKARREANDSLKKESNRISQKLKEHNDGQMHLAKSLSDMKAETDRNFAVVRSKHENHQLETDAIRVNTEAALQSLKEKIFFCEEANLSLRAVYDRMQTENTSTFAKINTDVKTMHTILESMNATFEDLGRKNMSIEKQLDVLQRHDFRCEITVTTAKLSEAVAKEGQRTEALYSAFAEKQEKFAEIVAKSSTRNLPISSVNKELDKLGDIIVNECWKFEISPRQEGQAGPPSRGDNNGSSRKQFSERQQAWLVKNCQYFADLICAKAELDTLRSYSNKDPKSQTGLEMKMIRLQYEILEKIELRLSAKVNNNKNCGEQFDRSVIERREIFMQTVHNLAEGALARRTLVGGGISGLGDDSSPMRSGSVVIDGSLSCVESVRLQASGRPSTNGFESPQSRMKKRMSETGIRPDTSNGVDGSGGARRIIQSPHANSPFVFRGGFRIPNRNPGINAVSDAYREMHESDEHTSEEFQAEDEGIHGMHEVLSLSPSVSLPAL</sequence>
<accession>A0A6G0XEV9</accession>
<keyword evidence="1" id="KW-0175">Coiled coil</keyword>
<feature type="coiled-coil region" evidence="1">
    <location>
        <begin position="317"/>
        <end position="351"/>
    </location>
</feature>
<feature type="region of interest" description="Disordered" evidence="2">
    <location>
        <begin position="710"/>
        <end position="729"/>
    </location>
</feature>
<protein>
    <submittedName>
        <fullName evidence="3">Uncharacterized protein</fullName>
    </submittedName>
</protein>
<keyword evidence="4" id="KW-1185">Reference proteome</keyword>
<feature type="compositionally biased region" description="Polar residues" evidence="2">
    <location>
        <begin position="873"/>
        <end position="885"/>
    </location>
</feature>
<dbReference type="AlphaFoldDB" id="A0A6G0XEV9"/>
<reference evidence="3 4" key="1">
    <citation type="submission" date="2019-07" db="EMBL/GenBank/DDBJ databases">
        <title>Genomics analysis of Aphanomyces spp. identifies a new class of oomycete effector associated with host adaptation.</title>
        <authorList>
            <person name="Gaulin E."/>
        </authorList>
    </citation>
    <scope>NUCLEOTIDE SEQUENCE [LARGE SCALE GENOMIC DNA]</scope>
    <source>
        <strain evidence="3 4">ATCC 201684</strain>
    </source>
</reference>
<feature type="region of interest" description="Disordered" evidence="2">
    <location>
        <begin position="872"/>
        <end position="909"/>
    </location>
</feature>
<feature type="coiled-coil region" evidence="1">
    <location>
        <begin position="70"/>
        <end position="97"/>
    </location>
</feature>
<evidence type="ECO:0000256" key="2">
    <source>
        <dbReference type="SAM" id="MobiDB-lite"/>
    </source>
</evidence>
<comment type="caution">
    <text evidence="3">The sequence shown here is derived from an EMBL/GenBank/DDBJ whole genome shotgun (WGS) entry which is preliminary data.</text>
</comment>
<dbReference type="EMBL" id="VJMJ01000070">
    <property type="protein sequence ID" value="KAF0738793.1"/>
    <property type="molecule type" value="Genomic_DNA"/>
</dbReference>
<gene>
    <name evidence="3" type="ORF">Ae201684_005405</name>
</gene>
<dbReference type="VEuPathDB" id="FungiDB:AeMF1_017557"/>
<name>A0A6G0XEV9_9STRA</name>
<feature type="compositionally biased region" description="Polar residues" evidence="2">
    <location>
        <begin position="139"/>
        <end position="165"/>
    </location>
</feature>
<feature type="coiled-coil region" evidence="1">
    <location>
        <begin position="474"/>
        <end position="512"/>
    </location>
</feature>
<feature type="region of interest" description="Disordered" evidence="2">
    <location>
        <begin position="104"/>
        <end position="166"/>
    </location>
</feature>